<dbReference type="InterPro" id="IPR002736">
    <property type="entry name" value="CitG"/>
</dbReference>
<dbReference type="PANTHER" id="PTHR30201:SF2">
    <property type="entry name" value="2-(5''-TRIPHOSPHORIBOSYL)-3'-DEPHOSPHOCOENZYME-A SYNTHASE"/>
    <property type="match status" value="1"/>
</dbReference>
<evidence type="ECO:0000256" key="2">
    <source>
        <dbReference type="ARBA" id="ARBA00022679"/>
    </source>
</evidence>
<dbReference type="Pfam" id="PF01874">
    <property type="entry name" value="CitG"/>
    <property type="match status" value="1"/>
</dbReference>
<reference evidence="6 7" key="1">
    <citation type="journal article" date="2021" name="Sci. Rep.">
        <title>The distribution of antibiotic resistance genes in chicken gut microbiota commensals.</title>
        <authorList>
            <person name="Juricova H."/>
            <person name="Matiasovicova J."/>
            <person name="Kubasova T."/>
            <person name="Cejkova D."/>
            <person name="Rychlik I."/>
        </authorList>
    </citation>
    <scope>NUCLEOTIDE SEQUENCE [LARGE SCALE GENOMIC DNA]</scope>
    <source>
        <strain evidence="6 7">An537</strain>
    </source>
</reference>
<proteinExistence type="inferred from homology"/>
<comment type="catalytic activity">
    <reaction evidence="1 5">
        <text>3'-dephospho-CoA + ATP = 2'-(5''-triphospho-alpha-D-ribosyl)-3'-dephospho-CoA + adenine</text>
        <dbReference type="Rhea" id="RHEA:15117"/>
        <dbReference type="ChEBI" id="CHEBI:16708"/>
        <dbReference type="ChEBI" id="CHEBI:30616"/>
        <dbReference type="ChEBI" id="CHEBI:57328"/>
        <dbReference type="ChEBI" id="CHEBI:61378"/>
        <dbReference type="EC" id="2.4.2.52"/>
    </reaction>
</comment>
<name>A0ABS2GJ27_9FIRM</name>
<protein>
    <recommendedName>
        <fullName evidence="5">Probable 2-(5''-triphosphoribosyl)-3'-dephosphocoenzyme-A synthase</fullName>
        <shortName evidence="5">2-(5''-triphosphoribosyl)-3'-dephospho-CoA synthase</shortName>
        <ecNumber evidence="5">2.4.2.52</ecNumber>
    </recommendedName>
</protein>
<dbReference type="InterPro" id="IPR017551">
    <property type="entry name" value="TriPribosyl-deP-CoA_syn_CitG"/>
</dbReference>
<evidence type="ECO:0000256" key="1">
    <source>
        <dbReference type="ARBA" id="ARBA00001210"/>
    </source>
</evidence>
<keyword evidence="7" id="KW-1185">Reference proteome</keyword>
<comment type="caution">
    <text evidence="6">The sequence shown here is derived from an EMBL/GenBank/DDBJ whole genome shotgun (WGS) entry which is preliminary data.</text>
</comment>
<dbReference type="Proteomes" id="UP000707138">
    <property type="component" value="Unassembled WGS sequence"/>
</dbReference>
<gene>
    <name evidence="5 6" type="primary">citG</name>
    <name evidence="6" type="ORF">H6A01_09255</name>
</gene>
<keyword evidence="6" id="KW-0328">Glycosyltransferase</keyword>
<dbReference type="EMBL" id="JACJLA010000022">
    <property type="protein sequence ID" value="MBM6913502.1"/>
    <property type="molecule type" value="Genomic_DNA"/>
</dbReference>
<dbReference type="Gene3D" id="1.10.4200.10">
    <property type="entry name" value="Triphosphoribosyl-dephospho-CoA protein"/>
    <property type="match status" value="1"/>
</dbReference>
<keyword evidence="4 5" id="KW-0067">ATP-binding</keyword>
<dbReference type="HAMAP" id="MF_00397">
    <property type="entry name" value="CitG"/>
    <property type="match status" value="1"/>
</dbReference>
<accession>A0ABS2GJ27</accession>
<keyword evidence="2 5" id="KW-0808">Transferase</keyword>
<sequence length="283" mass="30691">MRYIGSKAVEAMLMEAVCAPAPGLVDRYNSGAHTDMDIFTFMRSTAALGPAMYSCAACGYMHEDSPSALLRRIRPIGRQAETDMFVATDGVNTQKGLLFVMGILCAATGAVYHQVYGYEKAITAEKILAYVKEMCRNLVAEELGAMQIDEGAMTAGQRLFKQYGIRGIRGEVEDGLPAVLYAGLPAYEEAKQAGFSNDVVLLHTLLALMTVVEDTTIVHRHNLTFLRDVQADAQRIMSLGGALTEEGFQAIVDLDANYSSRRISPGGSADLLAVTHFLYEVTA</sequence>
<comment type="similarity">
    <text evidence="5">Belongs to the CitG/MdcB family.</text>
</comment>
<organism evidence="6 7">
    <name type="scientific">Veillonella magna</name>
    <dbReference type="NCBI Taxonomy" id="464322"/>
    <lineage>
        <taxon>Bacteria</taxon>
        <taxon>Bacillati</taxon>
        <taxon>Bacillota</taxon>
        <taxon>Negativicutes</taxon>
        <taxon>Veillonellales</taxon>
        <taxon>Veillonellaceae</taxon>
        <taxon>Veillonella</taxon>
    </lineage>
</organism>
<evidence type="ECO:0000256" key="3">
    <source>
        <dbReference type="ARBA" id="ARBA00022741"/>
    </source>
</evidence>
<dbReference type="GO" id="GO:0046917">
    <property type="term" value="F:triphosphoribosyl-dephospho-CoA synthase activity"/>
    <property type="evidence" value="ECO:0007669"/>
    <property type="project" value="UniProtKB-EC"/>
</dbReference>
<evidence type="ECO:0000256" key="4">
    <source>
        <dbReference type="ARBA" id="ARBA00022840"/>
    </source>
</evidence>
<evidence type="ECO:0000313" key="6">
    <source>
        <dbReference type="EMBL" id="MBM6913502.1"/>
    </source>
</evidence>
<dbReference type="NCBIfam" id="TIGR03125">
    <property type="entry name" value="citrate_citG"/>
    <property type="match status" value="1"/>
</dbReference>
<keyword evidence="3 5" id="KW-0547">Nucleotide-binding</keyword>
<evidence type="ECO:0000313" key="7">
    <source>
        <dbReference type="Proteomes" id="UP000707138"/>
    </source>
</evidence>
<evidence type="ECO:0000256" key="5">
    <source>
        <dbReference type="HAMAP-Rule" id="MF_00397"/>
    </source>
</evidence>
<dbReference type="GO" id="GO:0016757">
    <property type="term" value="F:glycosyltransferase activity"/>
    <property type="evidence" value="ECO:0007669"/>
    <property type="project" value="UniProtKB-KW"/>
</dbReference>
<dbReference type="PANTHER" id="PTHR30201">
    <property type="entry name" value="TRIPHOSPHORIBOSYL-DEPHOSPHO-COA SYNTHASE"/>
    <property type="match status" value="1"/>
</dbReference>
<dbReference type="EC" id="2.4.2.52" evidence="5"/>